<dbReference type="Proteomes" id="UP000076268">
    <property type="component" value="Unassembled WGS sequence"/>
</dbReference>
<reference evidence="3 4" key="1">
    <citation type="submission" date="2016-02" db="EMBL/GenBank/DDBJ databases">
        <title>Anaerosporomusa subterraneum gen. nov., sp. nov., a spore-forming obligate anaerobe isolated from saprolite.</title>
        <authorList>
            <person name="Choi J.K."/>
            <person name="Shah M."/>
            <person name="Yee N."/>
        </authorList>
    </citation>
    <scope>NUCLEOTIDE SEQUENCE [LARGE SCALE GENOMIC DNA]</scope>
    <source>
        <strain evidence="3 4">RU4</strain>
    </source>
</reference>
<dbReference type="Pfam" id="PF08666">
    <property type="entry name" value="SAF"/>
    <property type="match status" value="1"/>
</dbReference>
<keyword evidence="1" id="KW-0456">Lyase</keyword>
<proteinExistence type="predicted"/>
<dbReference type="EMBL" id="LSGP01000028">
    <property type="protein sequence ID" value="KYZ74844.1"/>
    <property type="molecule type" value="Genomic_DNA"/>
</dbReference>
<protein>
    <submittedName>
        <fullName evidence="3">D-galactarate dehydratase</fullName>
    </submittedName>
</protein>
<dbReference type="SMART" id="SM00858">
    <property type="entry name" value="SAF"/>
    <property type="match status" value="1"/>
</dbReference>
<organism evidence="3 4">
    <name type="scientific">Anaerosporomusa subterranea</name>
    <dbReference type="NCBI Taxonomy" id="1794912"/>
    <lineage>
        <taxon>Bacteria</taxon>
        <taxon>Bacillati</taxon>
        <taxon>Bacillota</taxon>
        <taxon>Negativicutes</taxon>
        <taxon>Acetonemataceae</taxon>
        <taxon>Anaerosporomusa</taxon>
    </lineage>
</organism>
<keyword evidence="4" id="KW-1185">Reference proteome</keyword>
<gene>
    <name evidence="3" type="ORF">AXX12_16550</name>
</gene>
<dbReference type="CDD" id="cd11613">
    <property type="entry name" value="SAF_AH_GD"/>
    <property type="match status" value="1"/>
</dbReference>
<dbReference type="STRING" id="1794912.AXX12_16550"/>
<dbReference type="InterPro" id="IPR052172">
    <property type="entry name" value="UxaA_altronate/galactarate_dh"/>
</dbReference>
<feature type="domain" description="SAF" evidence="2">
    <location>
        <begin position="13"/>
        <end position="88"/>
    </location>
</feature>
<dbReference type="GO" id="GO:0016829">
    <property type="term" value="F:lyase activity"/>
    <property type="evidence" value="ECO:0007669"/>
    <property type="project" value="UniProtKB-KW"/>
</dbReference>
<dbReference type="PANTHER" id="PTHR30536:SF5">
    <property type="entry name" value="ALTRONATE DEHYDRATASE"/>
    <property type="match status" value="1"/>
</dbReference>
<dbReference type="GO" id="GO:0019698">
    <property type="term" value="P:D-galacturonate catabolic process"/>
    <property type="evidence" value="ECO:0007669"/>
    <property type="project" value="TreeGrafter"/>
</dbReference>
<dbReference type="PANTHER" id="PTHR30536">
    <property type="entry name" value="ALTRONATE/GALACTARATE DEHYDRATASE"/>
    <property type="match status" value="1"/>
</dbReference>
<dbReference type="Gene3D" id="2.30.130.110">
    <property type="match status" value="1"/>
</dbReference>
<dbReference type="InterPro" id="IPR044144">
    <property type="entry name" value="SAF_UxaA/GarD"/>
</dbReference>
<evidence type="ECO:0000259" key="2">
    <source>
        <dbReference type="SMART" id="SM00858"/>
    </source>
</evidence>
<dbReference type="AlphaFoldDB" id="A0A154BLI9"/>
<sequence length="96" mass="10406">MAKFRAIVMKANDNVATVVEPIAPNTGVDLKVGEETVSIQVSEAIPFGHKFAIREIGEGDRIVKYGEVIGLATQNIKVGQHVHVHNLESCRGRGDK</sequence>
<name>A0A154BLI9_ANASB</name>
<evidence type="ECO:0000313" key="3">
    <source>
        <dbReference type="EMBL" id="KYZ74844.1"/>
    </source>
</evidence>
<accession>A0A154BLI9</accession>
<evidence type="ECO:0000256" key="1">
    <source>
        <dbReference type="ARBA" id="ARBA00023239"/>
    </source>
</evidence>
<comment type="caution">
    <text evidence="3">The sequence shown here is derived from an EMBL/GenBank/DDBJ whole genome shotgun (WGS) entry which is preliminary data.</text>
</comment>
<dbReference type="OrthoDB" id="9804574at2"/>
<dbReference type="InterPro" id="IPR013974">
    <property type="entry name" value="SAF"/>
</dbReference>
<evidence type="ECO:0000313" key="4">
    <source>
        <dbReference type="Proteomes" id="UP000076268"/>
    </source>
</evidence>